<accession>A0AAU7YMC5</accession>
<keyword evidence="2" id="KW-0472">Membrane</keyword>
<sequence>MLQGGTTNPTNSDEFIESVVKYISERKDLLEALYSLLQASEFIKSGETFNELAIKDVSELLMNNEGLLKGTMDIVKEHLEKDDNQLKMLLEQVNKVKSMEKELETLGNGLLAQGLISGAAVTTLTGALAGTLAIGGVTGALIGGGAAFVGFVALVAIVAIGYAIYQNRSEIKEGAIEFGKAVKSFVKDVIDKLPTIQTRENDFNRLHSELLAGIADNTKLKAGQSIEDANNQSKIIKMLQNKEQLMAIKELVKDGIIKNFSKDDMTRLLNKGLSTHLDDQGVLEELMGKFQPEIMAIGSDIKEVEQKVNEKAQGMKPVPQLDSPNSEQVNKEEKGVS</sequence>
<protein>
    <submittedName>
        <fullName evidence="3">Glycine zipper family protein</fullName>
    </submittedName>
</protein>
<evidence type="ECO:0000256" key="2">
    <source>
        <dbReference type="SAM" id="Phobius"/>
    </source>
</evidence>
<proteinExistence type="predicted"/>
<feature type="transmembrane region" description="Helical" evidence="2">
    <location>
        <begin position="140"/>
        <end position="165"/>
    </location>
</feature>
<reference evidence="3" key="1">
    <citation type="submission" date="2024-06" db="EMBL/GenBank/DDBJ databases">
        <title>Genome assembly of the Oeneis chryxus ivallda.</title>
        <authorList>
            <person name="MacDonald Z."/>
            <person name="Shaffer H.B."/>
            <person name="Gillespie T."/>
            <person name="Marimuthu M.P.A."/>
            <person name="Nguyen O."/>
            <person name="Fairbairn C.W."/>
            <person name="Seligmann W.E."/>
            <person name="Escalona M."/>
            <person name="Miller C."/>
            <person name="Toffelmier E."/>
        </authorList>
    </citation>
    <scope>NUCLEOTIDE SEQUENCE</scope>
    <source>
        <strain evidence="3">CCGP_102_HBS-TG_Oc004</strain>
    </source>
</reference>
<dbReference type="EMBL" id="CP158587">
    <property type="protein sequence ID" value="XCA34875.1"/>
    <property type="molecule type" value="Genomic_DNA"/>
</dbReference>
<name>A0AAU7YMC5_9RICK</name>
<keyword evidence="2" id="KW-1133">Transmembrane helix</keyword>
<evidence type="ECO:0000256" key="1">
    <source>
        <dbReference type="SAM" id="MobiDB-lite"/>
    </source>
</evidence>
<gene>
    <name evidence="3" type="ORF">ABS861_05915</name>
</gene>
<dbReference type="AlphaFoldDB" id="A0AAU7YMC5"/>
<organism evidence="3">
    <name type="scientific">Wolbachia endosymbiont of Oeneis ivallda</name>
    <dbReference type="NCBI Taxonomy" id="3171168"/>
    <lineage>
        <taxon>Bacteria</taxon>
        <taxon>Pseudomonadati</taxon>
        <taxon>Pseudomonadota</taxon>
        <taxon>Alphaproteobacteria</taxon>
        <taxon>Rickettsiales</taxon>
        <taxon>Anaplasmataceae</taxon>
        <taxon>Wolbachieae</taxon>
        <taxon>Wolbachia</taxon>
    </lineage>
</organism>
<evidence type="ECO:0000313" key="3">
    <source>
        <dbReference type="EMBL" id="XCA34875.1"/>
    </source>
</evidence>
<feature type="region of interest" description="Disordered" evidence="1">
    <location>
        <begin position="308"/>
        <end position="337"/>
    </location>
</feature>
<keyword evidence="2" id="KW-0812">Transmembrane</keyword>
<feature type="transmembrane region" description="Helical" evidence="2">
    <location>
        <begin position="110"/>
        <end position="134"/>
    </location>
</feature>